<name>A0A9K3KFP7_9STRA</name>
<feature type="compositionally biased region" description="Polar residues" evidence="2">
    <location>
        <begin position="298"/>
        <end position="307"/>
    </location>
</feature>
<dbReference type="EMBL" id="JAGRRH010000024">
    <property type="protein sequence ID" value="KAG7342622.1"/>
    <property type="molecule type" value="Genomic_DNA"/>
</dbReference>
<comment type="caution">
    <text evidence="4">The sequence shown here is derived from an EMBL/GenBank/DDBJ whole genome shotgun (WGS) entry which is preliminary data.</text>
</comment>
<evidence type="ECO:0000313" key="5">
    <source>
        <dbReference type="Proteomes" id="UP000693970"/>
    </source>
</evidence>
<feature type="region of interest" description="Disordered" evidence="2">
    <location>
        <begin position="298"/>
        <end position="323"/>
    </location>
</feature>
<reference evidence="4" key="2">
    <citation type="submission" date="2021-04" db="EMBL/GenBank/DDBJ databases">
        <authorList>
            <person name="Podell S."/>
        </authorList>
    </citation>
    <scope>NUCLEOTIDE SEQUENCE</scope>
    <source>
        <strain evidence="4">Hildebrandi</strain>
    </source>
</reference>
<sequence length="630" mass="71698">MSSYPLRRRQKTNGIPTTRRSNGRRKTSLPRLIRLSGWAVALCGMSMVLWKTNRWTVVTAPPPVDQLQTFQVSLSPRSIRLSDGSSRTEDATKATFGLPSGIQRPQIVNGWEQLIPSHGGTVYHEIDSFLYGKSCHWQHAGPWGTVLSKLFFFARYSFAGRWECRDCGTDTDTEHETTQTRKYTNWKDCPLLQRRGKCHPFRSQGFDDNPRPRVSSTYDHTSAQPYPIHRLTSYGVGKVQTLEYHHPQCYRLTRPCFDMDRCTVALNSTHRTLQEPLLVYAYPGIASEDLDHIWTSAAGNNSTTPSKVSRDANAPQTTRMVKTDDPSKACLLIVHAHNLDSAKASESSSWNGGRNHYVYGITKPIERGVYYDMAALGSVVMTNAHIRLGYDIPLPLPALWSPPPPPSETTPSFQYEDIHRPRRWLLSFKGSIQDTLQPYYQHRWLAAEYWHEEEPNVTIDVQCKHKGLRGELTTTQPYDDPSSNHFDSVMMDTTFAFCPGGSHASSFRFTEVLSTGSIPVILPEVVPPFTPELDWSRCVIRVSQARIVDLPRLLRSIPGEEVISRQTECQRLFRRLVCPTTNDQQHNNPHGACNTKTANGFLETALSVWQLRIQKQHIEDQLHRDWYSFA</sequence>
<proteinExistence type="inferred from homology"/>
<keyword evidence="5" id="KW-1185">Reference proteome</keyword>
<reference evidence="4" key="1">
    <citation type="journal article" date="2021" name="Sci. Rep.">
        <title>Diploid genomic architecture of Nitzschia inconspicua, an elite biomass production diatom.</title>
        <authorList>
            <person name="Oliver A."/>
            <person name="Podell S."/>
            <person name="Pinowska A."/>
            <person name="Traller J.C."/>
            <person name="Smith S.R."/>
            <person name="McClure R."/>
            <person name="Beliaev A."/>
            <person name="Bohutskyi P."/>
            <person name="Hill E.A."/>
            <person name="Rabines A."/>
            <person name="Zheng H."/>
            <person name="Allen L.Z."/>
            <person name="Kuo A."/>
            <person name="Grigoriev I.V."/>
            <person name="Allen A.E."/>
            <person name="Hazlebeck D."/>
            <person name="Allen E.E."/>
        </authorList>
    </citation>
    <scope>NUCLEOTIDE SEQUENCE</scope>
    <source>
        <strain evidence="4">Hildebrandi</strain>
    </source>
</reference>
<evidence type="ECO:0000313" key="4">
    <source>
        <dbReference type="EMBL" id="KAG7342622.1"/>
    </source>
</evidence>
<evidence type="ECO:0000256" key="1">
    <source>
        <dbReference type="ARBA" id="ARBA00010271"/>
    </source>
</evidence>
<dbReference type="InterPro" id="IPR004263">
    <property type="entry name" value="Exostosin"/>
</dbReference>
<dbReference type="PANTHER" id="PTHR11062">
    <property type="entry name" value="EXOSTOSIN HEPARAN SULFATE GLYCOSYLTRANSFERASE -RELATED"/>
    <property type="match status" value="1"/>
</dbReference>
<evidence type="ECO:0000256" key="2">
    <source>
        <dbReference type="SAM" id="MobiDB-lite"/>
    </source>
</evidence>
<dbReference type="AlphaFoldDB" id="A0A9K3KFP7"/>
<dbReference type="PANTHER" id="PTHR11062:SF73">
    <property type="entry name" value="EXOSTOSIN-LIKE 3"/>
    <property type="match status" value="1"/>
</dbReference>
<dbReference type="GO" id="GO:0016757">
    <property type="term" value="F:glycosyltransferase activity"/>
    <property type="evidence" value="ECO:0007669"/>
    <property type="project" value="InterPro"/>
</dbReference>
<accession>A0A9K3KFP7</accession>
<protein>
    <submittedName>
        <fullName evidence="4">Exostosin family protein</fullName>
    </submittedName>
</protein>
<feature type="domain" description="Exostosin GT47" evidence="3">
    <location>
        <begin position="321"/>
        <end position="557"/>
    </location>
</feature>
<organism evidence="4 5">
    <name type="scientific">Nitzschia inconspicua</name>
    <dbReference type="NCBI Taxonomy" id="303405"/>
    <lineage>
        <taxon>Eukaryota</taxon>
        <taxon>Sar</taxon>
        <taxon>Stramenopiles</taxon>
        <taxon>Ochrophyta</taxon>
        <taxon>Bacillariophyta</taxon>
        <taxon>Bacillariophyceae</taxon>
        <taxon>Bacillariophycidae</taxon>
        <taxon>Bacillariales</taxon>
        <taxon>Bacillariaceae</taxon>
        <taxon>Nitzschia</taxon>
    </lineage>
</organism>
<evidence type="ECO:0000259" key="3">
    <source>
        <dbReference type="Pfam" id="PF03016"/>
    </source>
</evidence>
<dbReference type="OrthoDB" id="46921at2759"/>
<dbReference type="Proteomes" id="UP000693970">
    <property type="component" value="Unassembled WGS sequence"/>
</dbReference>
<dbReference type="Pfam" id="PF03016">
    <property type="entry name" value="Exostosin_GT47"/>
    <property type="match status" value="1"/>
</dbReference>
<comment type="similarity">
    <text evidence="1">Belongs to the glycosyltransferase 47 family.</text>
</comment>
<feature type="compositionally biased region" description="Basic residues" evidence="2">
    <location>
        <begin position="1"/>
        <end position="11"/>
    </location>
</feature>
<dbReference type="InterPro" id="IPR040911">
    <property type="entry name" value="Exostosin_GT47"/>
</dbReference>
<gene>
    <name evidence="4" type="ORF">IV203_020566</name>
</gene>
<feature type="region of interest" description="Disordered" evidence="2">
    <location>
        <begin position="1"/>
        <end position="26"/>
    </location>
</feature>